<protein>
    <submittedName>
        <fullName evidence="2">Uncharacterized protein</fullName>
    </submittedName>
</protein>
<reference evidence="2 3" key="1">
    <citation type="submission" date="2024-02" db="EMBL/GenBank/DDBJ databases">
        <authorList>
            <person name="Vignale AGUSTIN F."/>
            <person name="Sosa J E."/>
            <person name="Modenutti C."/>
        </authorList>
    </citation>
    <scope>NUCLEOTIDE SEQUENCE [LARGE SCALE GENOMIC DNA]</scope>
</reference>
<feature type="compositionally biased region" description="Basic and acidic residues" evidence="1">
    <location>
        <begin position="8"/>
        <end position="26"/>
    </location>
</feature>
<sequence>MCQVESINQEKDLPEDTNKAGEERDRNLVTNALRLVVVREDKEVSAVGMTRVEQLDSVVAMTKLADGPGEFKTSTKKLVRTNQNVTRGSPESCRRIVGDLQKMARRRSKRHRRMTKKSSKAS</sequence>
<dbReference type="Proteomes" id="UP001642360">
    <property type="component" value="Unassembled WGS sequence"/>
</dbReference>
<feature type="region of interest" description="Disordered" evidence="1">
    <location>
        <begin position="103"/>
        <end position="122"/>
    </location>
</feature>
<evidence type="ECO:0000313" key="3">
    <source>
        <dbReference type="Proteomes" id="UP001642360"/>
    </source>
</evidence>
<accession>A0ABC8THS6</accession>
<evidence type="ECO:0000313" key="2">
    <source>
        <dbReference type="EMBL" id="CAK9168982.1"/>
    </source>
</evidence>
<evidence type="ECO:0000256" key="1">
    <source>
        <dbReference type="SAM" id="MobiDB-lite"/>
    </source>
</evidence>
<keyword evidence="3" id="KW-1185">Reference proteome</keyword>
<feature type="region of interest" description="Disordered" evidence="1">
    <location>
        <begin position="1"/>
        <end position="26"/>
    </location>
</feature>
<proteinExistence type="predicted"/>
<organism evidence="2 3">
    <name type="scientific">Ilex paraguariensis</name>
    <name type="common">yerba mate</name>
    <dbReference type="NCBI Taxonomy" id="185542"/>
    <lineage>
        <taxon>Eukaryota</taxon>
        <taxon>Viridiplantae</taxon>
        <taxon>Streptophyta</taxon>
        <taxon>Embryophyta</taxon>
        <taxon>Tracheophyta</taxon>
        <taxon>Spermatophyta</taxon>
        <taxon>Magnoliopsida</taxon>
        <taxon>eudicotyledons</taxon>
        <taxon>Gunneridae</taxon>
        <taxon>Pentapetalae</taxon>
        <taxon>asterids</taxon>
        <taxon>campanulids</taxon>
        <taxon>Aquifoliales</taxon>
        <taxon>Aquifoliaceae</taxon>
        <taxon>Ilex</taxon>
    </lineage>
</organism>
<dbReference type="AlphaFoldDB" id="A0ABC8THS6"/>
<name>A0ABC8THS6_9AQUA</name>
<dbReference type="EMBL" id="CAUOFW020005195">
    <property type="protein sequence ID" value="CAK9168982.1"/>
    <property type="molecule type" value="Genomic_DNA"/>
</dbReference>
<gene>
    <name evidence="2" type="ORF">ILEXP_LOCUS38406</name>
</gene>
<comment type="caution">
    <text evidence="2">The sequence shown here is derived from an EMBL/GenBank/DDBJ whole genome shotgun (WGS) entry which is preliminary data.</text>
</comment>